<comment type="caution">
    <text evidence="2">The sequence shown here is derived from an EMBL/GenBank/DDBJ whole genome shotgun (WGS) entry which is preliminary data.</text>
</comment>
<evidence type="ECO:0000256" key="1">
    <source>
        <dbReference type="SAM" id="MobiDB-lite"/>
    </source>
</evidence>
<dbReference type="VEuPathDB" id="FungiDB:I7I52_11952"/>
<evidence type="ECO:0000313" key="3">
    <source>
        <dbReference type="Proteomes" id="UP000670092"/>
    </source>
</evidence>
<name>A0A8H7YBZ7_AJECA</name>
<organism evidence="2 3">
    <name type="scientific">Ajellomyces capsulatus</name>
    <name type="common">Darling's disease fungus</name>
    <name type="synonym">Histoplasma capsulatum</name>
    <dbReference type="NCBI Taxonomy" id="5037"/>
    <lineage>
        <taxon>Eukaryota</taxon>
        <taxon>Fungi</taxon>
        <taxon>Dikarya</taxon>
        <taxon>Ascomycota</taxon>
        <taxon>Pezizomycotina</taxon>
        <taxon>Eurotiomycetes</taxon>
        <taxon>Eurotiomycetidae</taxon>
        <taxon>Onygenales</taxon>
        <taxon>Ajellomycetaceae</taxon>
        <taxon>Histoplasma</taxon>
    </lineage>
</organism>
<dbReference type="Proteomes" id="UP000670092">
    <property type="component" value="Unassembled WGS sequence"/>
</dbReference>
<dbReference type="EMBL" id="JAEVHI010000006">
    <property type="protein sequence ID" value="KAG5288456.1"/>
    <property type="molecule type" value="Genomic_DNA"/>
</dbReference>
<feature type="region of interest" description="Disordered" evidence="1">
    <location>
        <begin position="28"/>
        <end position="48"/>
    </location>
</feature>
<accession>A0A8H7YBZ7</accession>
<protein>
    <submittedName>
        <fullName evidence="2">Uncharacterized protein</fullName>
    </submittedName>
</protein>
<dbReference type="AlphaFoldDB" id="A0A8H7YBZ7"/>
<reference evidence="2 3" key="1">
    <citation type="submission" date="2021-01" db="EMBL/GenBank/DDBJ databases">
        <title>Chromosome-level genome assembly of a human fungal pathogen reveals clustering of transcriptionally co-regulated genes.</title>
        <authorList>
            <person name="Voorhies M."/>
            <person name="Cohen S."/>
            <person name="Shea T.P."/>
            <person name="Petrus S."/>
            <person name="Munoz J.F."/>
            <person name="Poplawski S."/>
            <person name="Goldman W.E."/>
            <person name="Michael T."/>
            <person name="Cuomo C.A."/>
            <person name="Sil A."/>
            <person name="Beyhan S."/>
        </authorList>
    </citation>
    <scope>NUCLEOTIDE SEQUENCE [LARGE SCALE GENOMIC DNA]</scope>
    <source>
        <strain evidence="2 3">G184AR</strain>
    </source>
</reference>
<gene>
    <name evidence="2" type="ORF">I7I52_11952</name>
</gene>
<sequence length="108" mass="11714">MHTQLPRTAQAFQRRQYPCYHIFPPVPMYGGHEDNESSKTTQPPGHVAEDGELDEEVLLIAHEEVARQVPVYFHGADVLVVLEAVGTCADGGVEVQEVGGVGEDEGAC</sequence>
<evidence type="ECO:0000313" key="2">
    <source>
        <dbReference type="EMBL" id="KAG5288456.1"/>
    </source>
</evidence>
<proteinExistence type="predicted"/>